<evidence type="ECO:0000256" key="1">
    <source>
        <dbReference type="SAM" id="Phobius"/>
    </source>
</evidence>
<evidence type="ECO:0000313" key="3">
    <source>
        <dbReference type="Proteomes" id="UP000335415"/>
    </source>
</evidence>
<comment type="caution">
    <text evidence="2">The sequence shown here is derived from an EMBL/GenBank/DDBJ whole genome shotgun (WGS) entry which is preliminary data.</text>
</comment>
<dbReference type="Pfam" id="PF11755">
    <property type="entry name" value="DUF3311"/>
    <property type="match status" value="1"/>
</dbReference>
<proteinExistence type="predicted"/>
<dbReference type="Proteomes" id="UP000335415">
    <property type="component" value="Unassembled WGS sequence"/>
</dbReference>
<keyword evidence="3" id="KW-1185">Reference proteome</keyword>
<keyword evidence="1" id="KW-1133">Transmembrane helix</keyword>
<sequence>MKCIILTAIPFIWIVALVPFANRVEPMIFGIPFLACWMIAGGVVSWFCLHNLYRQFANKDDDEHTGGNA</sequence>
<accession>A0A5J5G1T6</accession>
<dbReference type="AlphaFoldDB" id="A0A5J5G1T6"/>
<evidence type="ECO:0000313" key="2">
    <source>
        <dbReference type="EMBL" id="KAA9000694.1"/>
    </source>
</evidence>
<dbReference type="RefSeq" id="WP_150434961.1">
    <property type="nucleotide sequence ID" value="NZ_VYKJ01000004.1"/>
</dbReference>
<keyword evidence="1" id="KW-0812">Transmembrane</keyword>
<reference evidence="2 3" key="1">
    <citation type="submission" date="2019-09" db="EMBL/GenBank/DDBJ databases">
        <authorList>
            <person name="Li Y."/>
        </authorList>
    </citation>
    <scope>NUCLEOTIDE SEQUENCE [LARGE SCALE GENOMIC DNA]</scope>
    <source>
        <strain evidence="2 3">L3-3HA</strain>
    </source>
</reference>
<name>A0A5J5G1T6_9GAMM</name>
<organism evidence="2 3">
    <name type="scientific">Affinibrenneria salicis</name>
    <dbReference type="NCBI Taxonomy" id="2590031"/>
    <lineage>
        <taxon>Bacteria</taxon>
        <taxon>Pseudomonadati</taxon>
        <taxon>Pseudomonadota</taxon>
        <taxon>Gammaproteobacteria</taxon>
        <taxon>Enterobacterales</taxon>
        <taxon>Pectobacteriaceae</taxon>
        <taxon>Affinibrenneria</taxon>
    </lineage>
</organism>
<feature type="transmembrane region" description="Helical" evidence="1">
    <location>
        <begin position="27"/>
        <end position="49"/>
    </location>
</feature>
<protein>
    <submittedName>
        <fullName evidence="2">DUF3311 domain-containing protein</fullName>
    </submittedName>
</protein>
<keyword evidence="1" id="KW-0472">Membrane</keyword>
<dbReference type="InterPro" id="IPR021741">
    <property type="entry name" value="DUF3311"/>
</dbReference>
<dbReference type="EMBL" id="VYKJ01000004">
    <property type="protein sequence ID" value="KAA9000694.1"/>
    <property type="molecule type" value="Genomic_DNA"/>
</dbReference>
<gene>
    <name evidence="2" type="ORF">FJU30_10800</name>
</gene>
<dbReference type="OrthoDB" id="3628949at2"/>